<protein>
    <submittedName>
        <fullName evidence="5">GNAT family N-acetyltransferase</fullName>
    </submittedName>
</protein>
<dbReference type="PANTHER" id="PTHR43800">
    <property type="entry name" value="PEPTIDYL-LYSINE N-ACETYLTRANSFERASE YJAB"/>
    <property type="match status" value="1"/>
</dbReference>
<evidence type="ECO:0000256" key="1">
    <source>
        <dbReference type="ARBA" id="ARBA00022679"/>
    </source>
</evidence>
<sequence>MRIRPASRAELPLLQEIERAAGEPFRALGMAAVADDEPPSIETLDRFRRAGHAWVTADSDDHPVAYLLCEEVDGASHVEQVSVHPSAARRGLGSGLLDHLAVCAAADGLSALTLTTFADVPWNAPYYARLGFRALPDDELTEGLREIRRAEASCGLDQWPRVCMRRELMGAVASPPRIVPVRTPRPRALPPRTLPPRTAGAAPPF</sequence>
<proteinExistence type="predicted"/>
<evidence type="ECO:0000313" key="5">
    <source>
        <dbReference type="EMBL" id="MDH2389246.1"/>
    </source>
</evidence>
<comment type="caution">
    <text evidence="5">The sequence shown here is derived from an EMBL/GenBank/DDBJ whole genome shotgun (WGS) entry which is preliminary data.</text>
</comment>
<organism evidence="5 6">
    <name type="scientific">Streptomyces chengmaiensis</name>
    <dbReference type="NCBI Taxonomy" id="3040919"/>
    <lineage>
        <taxon>Bacteria</taxon>
        <taxon>Bacillati</taxon>
        <taxon>Actinomycetota</taxon>
        <taxon>Actinomycetes</taxon>
        <taxon>Kitasatosporales</taxon>
        <taxon>Streptomycetaceae</taxon>
        <taxon>Streptomyces</taxon>
    </lineage>
</organism>
<dbReference type="SUPFAM" id="SSF55729">
    <property type="entry name" value="Acyl-CoA N-acyltransferases (Nat)"/>
    <property type="match status" value="1"/>
</dbReference>
<feature type="region of interest" description="Disordered" evidence="3">
    <location>
        <begin position="179"/>
        <end position="205"/>
    </location>
</feature>
<evidence type="ECO:0000259" key="4">
    <source>
        <dbReference type="PROSITE" id="PS51186"/>
    </source>
</evidence>
<keyword evidence="1" id="KW-0808">Transferase</keyword>
<evidence type="ECO:0000256" key="3">
    <source>
        <dbReference type="SAM" id="MobiDB-lite"/>
    </source>
</evidence>
<gene>
    <name evidence="5" type="ORF">QCN29_10680</name>
</gene>
<dbReference type="Proteomes" id="UP001223144">
    <property type="component" value="Unassembled WGS sequence"/>
</dbReference>
<evidence type="ECO:0000256" key="2">
    <source>
        <dbReference type="ARBA" id="ARBA00023315"/>
    </source>
</evidence>
<keyword evidence="2" id="KW-0012">Acyltransferase</keyword>
<dbReference type="InterPro" id="IPR000182">
    <property type="entry name" value="GNAT_dom"/>
</dbReference>
<dbReference type="Gene3D" id="3.40.630.30">
    <property type="match status" value="1"/>
</dbReference>
<dbReference type="PROSITE" id="PS51186">
    <property type="entry name" value="GNAT"/>
    <property type="match status" value="1"/>
</dbReference>
<dbReference type="PANTHER" id="PTHR43800:SF1">
    <property type="entry name" value="PEPTIDYL-LYSINE N-ACETYLTRANSFERASE YJAB"/>
    <property type="match status" value="1"/>
</dbReference>
<keyword evidence="6" id="KW-1185">Reference proteome</keyword>
<dbReference type="EMBL" id="JARWBG010000009">
    <property type="protein sequence ID" value="MDH2389246.1"/>
    <property type="molecule type" value="Genomic_DNA"/>
</dbReference>
<feature type="domain" description="N-acetyltransferase" evidence="4">
    <location>
        <begin position="1"/>
        <end position="151"/>
    </location>
</feature>
<accession>A0ABT6HKH4</accession>
<feature type="compositionally biased region" description="Low complexity" evidence="3">
    <location>
        <begin position="195"/>
        <end position="205"/>
    </location>
</feature>
<dbReference type="Pfam" id="PF00583">
    <property type="entry name" value="Acetyltransf_1"/>
    <property type="match status" value="1"/>
</dbReference>
<dbReference type="CDD" id="cd04301">
    <property type="entry name" value="NAT_SF"/>
    <property type="match status" value="1"/>
</dbReference>
<dbReference type="InterPro" id="IPR016181">
    <property type="entry name" value="Acyl_CoA_acyltransferase"/>
</dbReference>
<dbReference type="RefSeq" id="WP_279927574.1">
    <property type="nucleotide sequence ID" value="NZ_JARWBG010000009.1"/>
</dbReference>
<reference evidence="5 6" key="1">
    <citation type="submission" date="2023-04" db="EMBL/GenBank/DDBJ databases">
        <title>Streptomyces chengmaiensis sp. nov. isolated from the stem of mangrove plant in Hainan.</title>
        <authorList>
            <person name="Huang X."/>
            <person name="Zhou S."/>
            <person name="Chu X."/>
            <person name="Xie Y."/>
            <person name="Lin Y."/>
        </authorList>
    </citation>
    <scope>NUCLEOTIDE SEQUENCE [LARGE SCALE GENOMIC DNA]</scope>
    <source>
        <strain evidence="5 6">HNM0663</strain>
    </source>
</reference>
<name>A0ABT6HKH4_9ACTN</name>
<evidence type="ECO:0000313" key="6">
    <source>
        <dbReference type="Proteomes" id="UP001223144"/>
    </source>
</evidence>